<accession>A0A6J6Z123</accession>
<dbReference type="AlphaFoldDB" id="A0A6J6Z123"/>
<gene>
    <name evidence="2" type="ORF">UFOPK2992_01695</name>
</gene>
<proteinExistence type="predicted"/>
<sequence length="111" mass="12338">MTRSPTLTIGERNCRDMPATNSPAARPAPAAMRPVRMPHHSGTRVVLVSLDCSTMDCSVPAESAMLVPLGDQRTQVSELREFVNVFVDVFVDFEHRSAEEFAFYRNPTIEA</sequence>
<feature type="region of interest" description="Disordered" evidence="1">
    <location>
        <begin position="1"/>
        <end position="36"/>
    </location>
</feature>
<dbReference type="EMBL" id="CAFAAI010000340">
    <property type="protein sequence ID" value="CAB4812878.1"/>
    <property type="molecule type" value="Genomic_DNA"/>
</dbReference>
<organism evidence="2">
    <name type="scientific">freshwater metagenome</name>
    <dbReference type="NCBI Taxonomy" id="449393"/>
    <lineage>
        <taxon>unclassified sequences</taxon>
        <taxon>metagenomes</taxon>
        <taxon>ecological metagenomes</taxon>
    </lineage>
</organism>
<name>A0A6J6Z123_9ZZZZ</name>
<feature type="compositionally biased region" description="Low complexity" evidence="1">
    <location>
        <begin position="23"/>
        <end position="35"/>
    </location>
</feature>
<reference evidence="2" key="1">
    <citation type="submission" date="2020-05" db="EMBL/GenBank/DDBJ databases">
        <authorList>
            <person name="Chiriac C."/>
            <person name="Salcher M."/>
            <person name="Ghai R."/>
            <person name="Kavagutti S V."/>
        </authorList>
    </citation>
    <scope>NUCLEOTIDE SEQUENCE</scope>
</reference>
<protein>
    <submittedName>
        <fullName evidence="2">Unannotated protein</fullName>
    </submittedName>
</protein>
<evidence type="ECO:0000313" key="2">
    <source>
        <dbReference type="EMBL" id="CAB4812878.1"/>
    </source>
</evidence>
<evidence type="ECO:0000256" key="1">
    <source>
        <dbReference type="SAM" id="MobiDB-lite"/>
    </source>
</evidence>